<feature type="region of interest" description="Disordered" evidence="1">
    <location>
        <begin position="1"/>
        <end position="52"/>
    </location>
</feature>
<evidence type="ECO:0000259" key="2">
    <source>
        <dbReference type="Pfam" id="PF02201"/>
    </source>
</evidence>
<evidence type="ECO:0000313" key="3">
    <source>
        <dbReference type="EMBL" id="KAF7123861.1"/>
    </source>
</evidence>
<organism evidence="3 4">
    <name type="scientific">Rhododendron simsii</name>
    <name type="common">Sims's rhododendron</name>
    <dbReference type="NCBI Taxonomy" id="118357"/>
    <lineage>
        <taxon>Eukaryota</taxon>
        <taxon>Viridiplantae</taxon>
        <taxon>Streptophyta</taxon>
        <taxon>Embryophyta</taxon>
        <taxon>Tracheophyta</taxon>
        <taxon>Spermatophyta</taxon>
        <taxon>Magnoliopsida</taxon>
        <taxon>eudicotyledons</taxon>
        <taxon>Gunneridae</taxon>
        <taxon>Pentapetalae</taxon>
        <taxon>asterids</taxon>
        <taxon>Ericales</taxon>
        <taxon>Ericaceae</taxon>
        <taxon>Ericoideae</taxon>
        <taxon>Rhodoreae</taxon>
        <taxon>Rhododendron</taxon>
    </lineage>
</organism>
<dbReference type="InterPro" id="IPR036885">
    <property type="entry name" value="SWIB_MDM2_dom_sf"/>
</dbReference>
<dbReference type="EMBL" id="WJXA01000012">
    <property type="protein sequence ID" value="KAF7123861.1"/>
    <property type="molecule type" value="Genomic_DNA"/>
</dbReference>
<dbReference type="Gene3D" id="1.10.245.10">
    <property type="entry name" value="SWIB/MDM2 domain"/>
    <property type="match status" value="1"/>
</dbReference>
<feature type="domain" description="DM2" evidence="2">
    <location>
        <begin position="103"/>
        <end position="181"/>
    </location>
</feature>
<sequence>MYIQKPSAIQQRGGPSFVADYANGKHPMDSEWPPASNAMGESSSGKQINGRGIQESPKSIMVAKMEDEVMDECDASQVTTSCSPAEQMQVGEEGAAIRRSKIPVPISEALMEFFGIKENRMLEREAVVGVWDYILDKDLVATDENGDEPLGTVYGDEKLKKLFKIDTFHGLELLLHVIKHLLKRALED</sequence>
<name>A0A834L985_RHOSS</name>
<reference evidence="3" key="1">
    <citation type="submission" date="2019-11" db="EMBL/GenBank/DDBJ databases">
        <authorList>
            <person name="Liu Y."/>
            <person name="Hou J."/>
            <person name="Li T.-Q."/>
            <person name="Guan C.-H."/>
            <person name="Wu X."/>
            <person name="Wu H.-Z."/>
            <person name="Ling F."/>
            <person name="Zhang R."/>
            <person name="Shi X.-G."/>
            <person name="Ren J.-P."/>
            <person name="Chen E.-F."/>
            <person name="Sun J.-M."/>
        </authorList>
    </citation>
    <scope>NUCLEOTIDE SEQUENCE</scope>
    <source>
        <strain evidence="3">Adult_tree_wgs_1</strain>
        <tissue evidence="3">Leaves</tissue>
    </source>
</reference>
<dbReference type="SUPFAM" id="SSF47592">
    <property type="entry name" value="SWIB/MDM2 domain"/>
    <property type="match status" value="1"/>
</dbReference>
<evidence type="ECO:0000256" key="1">
    <source>
        <dbReference type="SAM" id="MobiDB-lite"/>
    </source>
</evidence>
<protein>
    <recommendedName>
        <fullName evidence="2">DM2 domain-containing protein</fullName>
    </recommendedName>
</protein>
<dbReference type="OrthoDB" id="1563339at2759"/>
<gene>
    <name evidence="3" type="ORF">RHSIM_Rhsim12G0062500</name>
</gene>
<dbReference type="Pfam" id="PF02201">
    <property type="entry name" value="SWIB"/>
    <property type="match status" value="1"/>
</dbReference>
<keyword evidence="4" id="KW-1185">Reference proteome</keyword>
<accession>A0A834L985</accession>
<proteinExistence type="predicted"/>
<evidence type="ECO:0000313" key="4">
    <source>
        <dbReference type="Proteomes" id="UP000626092"/>
    </source>
</evidence>
<dbReference type="AlphaFoldDB" id="A0A834L985"/>
<comment type="caution">
    <text evidence="3">The sequence shown here is derived from an EMBL/GenBank/DDBJ whole genome shotgun (WGS) entry which is preliminary data.</text>
</comment>
<dbReference type="Proteomes" id="UP000626092">
    <property type="component" value="Unassembled WGS sequence"/>
</dbReference>
<dbReference type="InterPro" id="IPR003121">
    <property type="entry name" value="SWIB_MDM2_domain"/>
</dbReference>